<evidence type="ECO:0000256" key="1">
    <source>
        <dbReference type="SAM" id="Phobius"/>
    </source>
</evidence>
<dbReference type="Proteomes" id="UP001343724">
    <property type="component" value="Unassembled WGS sequence"/>
</dbReference>
<keyword evidence="1" id="KW-1133">Transmembrane helix</keyword>
<proteinExistence type="predicted"/>
<accession>A0ABU6IWB2</accession>
<keyword evidence="3" id="KW-1185">Reference proteome</keyword>
<protein>
    <submittedName>
        <fullName evidence="2">Uncharacterized protein</fullName>
    </submittedName>
</protein>
<keyword evidence="1" id="KW-0812">Transmembrane</keyword>
<dbReference type="RefSeq" id="WP_326441405.1">
    <property type="nucleotide sequence ID" value="NZ_JAYMFH010000001.1"/>
</dbReference>
<sequence>MNNNIKRPAIIVAIAMVVILAAIALSIVSIPTAEKGSSPEGNVYPGVVINDDVVLYQEGESPFQIIGCSESTVTVSSLEGLPEGAILAAGVTETTPEGLLRRIGAARETESGFVVSTTQAALTEAIDQCDVSYSIEIDENGDYRVTDTRNGEVSSFVQQAFADDVERNLFDLRESGFGIYAGDTIDVSLRIDFGEISMRVVNRFACGAEIDFEELLSSGTVEKELFDKDLRPFTLYIGWLPIVFTNHAAIDMSAEGTAFFEALVSEYVLDKSFGFEYTSSEGLKPINEDRSRAFELTASAGPDITVTGDFDAAVTARFSSMLYGCAGPEFSIGLDSSTSFELQKLTEGESGDGAIRIPGLDWDLKGSLSEKITAPITGEFKLSIPTNPFDGNTEELSATVFDTGDAITLLDVSKEFGAVGEASFADESNGFDFANFFDFDDTYTTKYGEVNAVTWPAFSFDLPGGWSVTTDDVTTHGESIIVENGGGIEVVFSQLNGDPGGTHNSSVRALVERVSGSSFVPGAVQADDYSSLGEFMVARVTLTGWAHNGADGYSDGEDEQYYAVLPVSLEGEREFDSGFPDIFLSFEYPVLTAFYCPVPEGGLSADDEAAVVAMLASFRVE</sequence>
<organism evidence="2 3">
    <name type="scientific">Adlercreutzia shanghongiae</name>
    <dbReference type="NCBI Taxonomy" id="3111773"/>
    <lineage>
        <taxon>Bacteria</taxon>
        <taxon>Bacillati</taxon>
        <taxon>Actinomycetota</taxon>
        <taxon>Coriobacteriia</taxon>
        <taxon>Eggerthellales</taxon>
        <taxon>Eggerthellaceae</taxon>
        <taxon>Adlercreutzia</taxon>
    </lineage>
</organism>
<feature type="transmembrane region" description="Helical" evidence="1">
    <location>
        <begin position="9"/>
        <end position="30"/>
    </location>
</feature>
<gene>
    <name evidence="2" type="ORF">VJ920_02125</name>
</gene>
<evidence type="ECO:0000313" key="3">
    <source>
        <dbReference type="Proteomes" id="UP001343724"/>
    </source>
</evidence>
<comment type="caution">
    <text evidence="2">The sequence shown here is derived from an EMBL/GenBank/DDBJ whole genome shotgun (WGS) entry which is preliminary data.</text>
</comment>
<dbReference type="EMBL" id="JAYMFH010000001">
    <property type="protein sequence ID" value="MEC4294104.1"/>
    <property type="molecule type" value="Genomic_DNA"/>
</dbReference>
<evidence type="ECO:0000313" key="2">
    <source>
        <dbReference type="EMBL" id="MEC4294104.1"/>
    </source>
</evidence>
<name>A0ABU6IWB2_9ACTN</name>
<reference evidence="2 3" key="1">
    <citation type="submission" date="2024-01" db="EMBL/GenBank/DDBJ databases">
        <title>novel species in genus Adlercreutzia.</title>
        <authorList>
            <person name="Liu X."/>
        </authorList>
    </citation>
    <scope>NUCLEOTIDE SEQUENCE [LARGE SCALE GENOMIC DNA]</scope>
    <source>
        <strain evidence="2 3">R22</strain>
    </source>
</reference>
<keyword evidence="1" id="KW-0472">Membrane</keyword>